<reference evidence="3 4" key="1">
    <citation type="submission" date="2020-08" db="EMBL/GenBank/DDBJ databases">
        <title>Genomic Encyclopedia of Type Strains, Phase IV (KMG-V): Genome sequencing to study the core and pangenomes of soil and plant-associated prokaryotes.</title>
        <authorList>
            <person name="Whitman W."/>
        </authorList>
    </citation>
    <scope>NUCLEOTIDE SEQUENCE [LARGE SCALE GENOMIC DNA]</scope>
    <source>
        <strain evidence="3 4">M8UP14</strain>
    </source>
</reference>
<protein>
    <recommendedName>
        <fullName evidence="2">Membrane protein NfeD2 N-terminal transmembrane domain-containing protein</fullName>
    </recommendedName>
</protein>
<dbReference type="RefSeq" id="WP_184217633.1">
    <property type="nucleotide sequence ID" value="NZ_JACHIP010000004.1"/>
</dbReference>
<comment type="caution">
    <text evidence="3">The sequence shown here is derived from an EMBL/GenBank/DDBJ whole genome shotgun (WGS) entry which is preliminary data.</text>
</comment>
<evidence type="ECO:0000313" key="4">
    <source>
        <dbReference type="Proteomes" id="UP000540989"/>
    </source>
</evidence>
<feature type="transmembrane region" description="Helical" evidence="1">
    <location>
        <begin position="6"/>
        <end position="29"/>
    </location>
</feature>
<name>A0A7W7ZE77_9BACT</name>
<gene>
    <name evidence="3" type="ORF">HDF16_002876</name>
</gene>
<sequence length="184" mass="19397">MTTVYLVCFVLGLVMSVLAMFTGLGRVHVGHIHFGHGHVPTHTHGSGNMSVLNGFTLPAFLCWFGGVGYLLRSHTGLFGVLVMLIAAVSGIGGAAVIYGVLFKVLLPRERVLTAEETRMDGVVARVSDEIRADGGLGEILFSQTGARRSAAARSETGEAIERGTEVVVLGYAKGVATVSRLDDV</sequence>
<keyword evidence="1" id="KW-1133">Transmembrane helix</keyword>
<proteinExistence type="predicted"/>
<feature type="transmembrane region" description="Helical" evidence="1">
    <location>
        <begin position="50"/>
        <end position="71"/>
    </location>
</feature>
<dbReference type="Pfam" id="PF25842">
    <property type="entry name" value="NfeD_TM"/>
    <property type="match status" value="1"/>
</dbReference>
<dbReference type="Proteomes" id="UP000540989">
    <property type="component" value="Unassembled WGS sequence"/>
</dbReference>
<keyword evidence="1" id="KW-0812">Transmembrane</keyword>
<keyword evidence="4" id="KW-1185">Reference proteome</keyword>
<organism evidence="3 4">
    <name type="scientific">Granulicella aggregans</name>
    <dbReference type="NCBI Taxonomy" id="474949"/>
    <lineage>
        <taxon>Bacteria</taxon>
        <taxon>Pseudomonadati</taxon>
        <taxon>Acidobacteriota</taxon>
        <taxon>Terriglobia</taxon>
        <taxon>Terriglobales</taxon>
        <taxon>Acidobacteriaceae</taxon>
        <taxon>Granulicella</taxon>
    </lineage>
</organism>
<keyword evidence="1" id="KW-0472">Membrane</keyword>
<dbReference type="InterPro" id="IPR012340">
    <property type="entry name" value="NA-bd_OB-fold"/>
</dbReference>
<feature type="domain" description="Membrane protein NfeD2 N-terminal transmembrane" evidence="2">
    <location>
        <begin position="1"/>
        <end position="105"/>
    </location>
</feature>
<dbReference type="InterPro" id="IPR058653">
    <property type="entry name" value="NfeD2_TM"/>
</dbReference>
<feature type="transmembrane region" description="Helical" evidence="1">
    <location>
        <begin position="77"/>
        <end position="101"/>
    </location>
</feature>
<evidence type="ECO:0000256" key="1">
    <source>
        <dbReference type="SAM" id="Phobius"/>
    </source>
</evidence>
<evidence type="ECO:0000259" key="2">
    <source>
        <dbReference type="Pfam" id="PF25842"/>
    </source>
</evidence>
<dbReference type="EMBL" id="JACHIP010000004">
    <property type="protein sequence ID" value="MBB5058162.1"/>
    <property type="molecule type" value="Genomic_DNA"/>
</dbReference>
<dbReference type="Gene3D" id="2.40.50.140">
    <property type="entry name" value="Nucleic acid-binding proteins"/>
    <property type="match status" value="1"/>
</dbReference>
<evidence type="ECO:0000313" key="3">
    <source>
        <dbReference type="EMBL" id="MBB5058162.1"/>
    </source>
</evidence>
<accession>A0A7W7ZE77</accession>
<dbReference type="AlphaFoldDB" id="A0A7W7ZE77"/>